<dbReference type="HOGENOM" id="CLU_711534_0_0_6"/>
<name>R4VHG0_9GAMM</name>
<organism evidence="1 2">
    <name type="scientific">Spiribacter salinus M19-40</name>
    <dbReference type="NCBI Taxonomy" id="1260251"/>
    <lineage>
        <taxon>Bacteria</taxon>
        <taxon>Pseudomonadati</taxon>
        <taxon>Pseudomonadota</taxon>
        <taxon>Gammaproteobacteria</taxon>
        <taxon>Chromatiales</taxon>
        <taxon>Ectothiorhodospiraceae</taxon>
        <taxon>Spiribacter</taxon>
    </lineage>
</organism>
<dbReference type="EMBL" id="CP005963">
    <property type="protein sequence ID" value="AGM41616.1"/>
    <property type="molecule type" value="Genomic_DNA"/>
</dbReference>
<accession>R4VHG0</accession>
<dbReference type="OrthoDB" id="9813214at2"/>
<dbReference type="eggNOG" id="COG0438">
    <property type="taxonomic scope" value="Bacteria"/>
</dbReference>
<proteinExistence type="predicted"/>
<gene>
    <name evidence="1" type="ORF">SPISAL_07610</name>
</gene>
<dbReference type="PATRIC" id="fig|1260251.3.peg.1540"/>
<dbReference type="GO" id="GO:0016740">
    <property type="term" value="F:transferase activity"/>
    <property type="evidence" value="ECO:0007669"/>
    <property type="project" value="UniProtKB-KW"/>
</dbReference>
<evidence type="ECO:0000313" key="1">
    <source>
        <dbReference type="EMBL" id="AGM41616.1"/>
    </source>
</evidence>
<protein>
    <submittedName>
        <fullName evidence="1">Group 1 glycosyl transferase</fullName>
    </submittedName>
</protein>
<reference evidence="1 2" key="1">
    <citation type="journal article" date="2013" name="Genome Announc.">
        <title>Draft Genome of Spiribacter salinus M19-40, an Abundant Gammaproteobacterium in Aquatic Hypersaline Environments.</title>
        <authorList>
            <person name="Leon M.J."/>
            <person name="Ghai R."/>
            <person name="Fernandez A.B."/>
            <person name="Sanchez-Porro C."/>
            <person name="Rodriguez-Valera F."/>
            <person name="Ventosa A."/>
        </authorList>
    </citation>
    <scope>NUCLEOTIDE SEQUENCE [LARGE SCALE GENOMIC DNA]</scope>
    <source>
        <strain evidence="1">M19-40</strain>
    </source>
</reference>
<dbReference type="Gene3D" id="3.40.50.2000">
    <property type="entry name" value="Glycogen Phosphorylase B"/>
    <property type="match status" value="2"/>
</dbReference>
<sequence>MKRAVSLWLLDKVDPPTESFIDGMLAEALPKTGKTSVILLVSRHPARPNKPYRYGRAICVPRLLARRHVARFLNFPLAWWLLVRLQRRISRQGRRCAWFVRNEPVYLAAAVCARRKDTPVIYQQSFPHDDFCRNPVKRGVARRILRGCRRGVDGLLAVSPLGLSRLSGQFPDAVKGAVIPLLAPRPALPDPLPVPTRHSPCECVYIGTHEPARQLDVVLEGVRLAVAEGVDVRATFIGGHPDDVTRLRGVPGVLSLEAQDRVRFVPPFPRAQLLEQLPGFDVGLSLIPPTDIFRESSPTKLTEYIGAGLAVLASSGIPLQEQFVTESGAGELVRFDPAAIAVGLGQLATEAQRCHGSRRRAARDYALRQLTYDQHVDALLDWVGDDQN</sequence>
<dbReference type="RefSeq" id="WP_016353923.1">
    <property type="nucleotide sequence ID" value="NC_021291.1"/>
</dbReference>
<keyword evidence="2" id="KW-1185">Reference proteome</keyword>
<dbReference type="AlphaFoldDB" id="R4VHG0"/>
<keyword evidence="1" id="KW-0808">Transferase</keyword>
<dbReference type="SUPFAM" id="SSF53756">
    <property type="entry name" value="UDP-Glycosyltransferase/glycogen phosphorylase"/>
    <property type="match status" value="1"/>
</dbReference>
<evidence type="ECO:0000313" key="2">
    <source>
        <dbReference type="Proteomes" id="UP000017881"/>
    </source>
</evidence>
<dbReference type="Proteomes" id="UP000017881">
    <property type="component" value="Chromosome"/>
</dbReference>
<dbReference type="KEGG" id="ssal:SPISAL_07610"/>